<name>A0A6M4GXE6_9PROT</name>
<dbReference type="Proteomes" id="UP000501534">
    <property type="component" value="Chromosome"/>
</dbReference>
<evidence type="ECO:0000256" key="3">
    <source>
        <dbReference type="SAM" id="Phobius"/>
    </source>
</evidence>
<keyword evidence="3" id="KW-0472">Membrane</keyword>
<accession>A0A6M4GXE6</accession>
<dbReference type="EMBL" id="CP053069">
    <property type="protein sequence ID" value="QJR11969.1"/>
    <property type="molecule type" value="Genomic_DNA"/>
</dbReference>
<protein>
    <submittedName>
        <fullName evidence="4">Fimbrial protein</fullName>
    </submittedName>
</protein>
<proteinExistence type="inferred from homology"/>
<evidence type="ECO:0000313" key="5">
    <source>
        <dbReference type="Proteomes" id="UP000501534"/>
    </source>
</evidence>
<organism evidence="4 5">
    <name type="scientific">Usitatibacter rugosus</name>
    <dbReference type="NCBI Taxonomy" id="2732067"/>
    <lineage>
        <taxon>Bacteria</taxon>
        <taxon>Pseudomonadati</taxon>
        <taxon>Pseudomonadota</taxon>
        <taxon>Betaproteobacteria</taxon>
        <taxon>Nitrosomonadales</taxon>
        <taxon>Usitatibacteraceae</taxon>
        <taxon>Usitatibacter</taxon>
    </lineage>
</organism>
<dbReference type="Pfam" id="PF07963">
    <property type="entry name" value="N_methyl"/>
    <property type="match status" value="1"/>
</dbReference>
<evidence type="ECO:0000256" key="1">
    <source>
        <dbReference type="ARBA" id="ARBA00005233"/>
    </source>
</evidence>
<dbReference type="InterPro" id="IPR012902">
    <property type="entry name" value="N_methyl_site"/>
</dbReference>
<dbReference type="NCBIfam" id="TIGR02532">
    <property type="entry name" value="IV_pilin_GFxxxE"/>
    <property type="match status" value="1"/>
</dbReference>
<dbReference type="GO" id="GO:0009289">
    <property type="term" value="C:pilus"/>
    <property type="evidence" value="ECO:0007669"/>
    <property type="project" value="InterPro"/>
</dbReference>
<comment type="similarity">
    <text evidence="1">Belongs to the N-Me-Phe pilin family.</text>
</comment>
<dbReference type="AlphaFoldDB" id="A0A6M4GXE6"/>
<evidence type="ECO:0000256" key="2">
    <source>
        <dbReference type="ARBA" id="ARBA00022481"/>
    </source>
</evidence>
<dbReference type="SUPFAM" id="SSF54523">
    <property type="entry name" value="Pili subunits"/>
    <property type="match status" value="1"/>
</dbReference>
<dbReference type="GO" id="GO:0007155">
    <property type="term" value="P:cell adhesion"/>
    <property type="evidence" value="ECO:0007669"/>
    <property type="project" value="InterPro"/>
</dbReference>
<dbReference type="InterPro" id="IPR001082">
    <property type="entry name" value="Pilin"/>
</dbReference>
<feature type="transmembrane region" description="Helical" evidence="3">
    <location>
        <begin position="6"/>
        <end position="29"/>
    </location>
</feature>
<sequence length="163" mass="17113">MRARGFSFIELMLVILVIGILIAMTIPGLKESAMRKQVKEGLPLADVAKRGVEAVYASTSKMPANNADAGVPPADKIIGAFNTAVTVKDGAVTLTYGNNAGDSIKGKKVTLRPAVVPGYPAVPISWICADVPVPPNMELKGANETDIQVAWLPVECRGASAKK</sequence>
<keyword evidence="3" id="KW-0812">Transmembrane</keyword>
<dbReference type="RefSeq" id="WP_171096569.1">
    <property type="nucleotide sequence ID" value="NZ_CP053069.1"/>
</dbReference>
<reference evidence="4 5" key="1">
    <citation type="submission" date="2020-04" db="EMBL/GenBank/DDBJ databases">
        <title>Usitatibacter rugosus gen. nov., sp. nov. and Usitatibacter palustris sp. nov., novel members of Usitatibacteraceae fam. nov. within the order Nitrosomonadales isolated from soil.</title>
        <authorList>
            <person name="Huber K.J."/>
            <person name="Neumann-Schaal M."/>
            <person name="Geppert A."/>
            <person name="Luckner M."/>
            <person name="Wanner G."/>
            <person name="Overmann J."/>
        </authorList>
    </citation>
    <scope>NUCLEOTIDE SEQUENCE [LARGE SCALE GENOMIC DNA]</scope>
    <source>
        <strain evidence="4 5">0125_3</strain>
    </source>
</reference>
<dbReference type="InterPro" id="IPR045584">
    <property type="entry name" value="Pilin-like"/>
</dbReference>
<gene>
    <name evidence="4" type="primary">pilE</name>
    <name evidence="4" type="ORF">DSM104443_03052</name>
</gene>
<keyword evidence="3" id="KW-1133">Transmembrane helix</keyword>
<dbReference type="Gene3D" id="3.30.700.10">
    <property type="entry name" value="Glycoprotein, Type 4 Pilin"/>
    <property type="match status" value="1"/>
</dbReference>
<dbReference type="KEGG" id="uru:DSM104443_03052"/>
<keyword evidence="5" id="KW-1185">Reference proteome</keyword>
<evidence type="ECO:0000313" key="4">
    <source>
        <dbReference type="EMBL" id="QJR11969.1"/>
    </source>
</evidence>
<dbReference type="Pfam" id="PF00114">
    <property type="entry name" value="Pilin"/>
    <property type="match status" value="1"/>
</dbReference>
<keyword evidence="2" id="KW-0488">Methylation</keyword>